<evidence type="ECO:0000313" key="2">
    <source>
        <dbReference type="EMBL" id="KAF5528792.1"/>
    </source>
</evidence>
<feature type="compositionally biased region" description="Acidic residues" evidence="1">
    <location>
        <begin position="21"/>
        <end position="57"/>
    </location>
</feature>
<comment type="caution">
    <text evidence="2">The sequence shown here is derived from an EMBL/GenBank/DDBJ whole genome shotgun (WGS) entry which is preliminary data.</text>
</comment>
<evidence type="ECO:0000256" key="1">
    <source>
        <dbReference type="SAM" id="MobiDB-lite"/>
    </source>
</evidence>
<organism evidence="2 3">
    <name type="scientific">Fusarium napiforme</name>
    <dbReference type="NCBI Taxonomy" id="42672"/>
    <lineage>
        <taxon>Eukaryota</taxon>
        <taxon>Fungi</taxon>
        <taxon>Dikarya</taxon>
        <taxon>Ascomycota</taxon>
        <taxon>Pezizomycotina</taxon>
        <taxon>Sordariomycetes</taxon>
        <taxon>Hypocreomycetidae</taxon>
        <taxon>Hypocreales</taxon>
        <taxon>Nectriaceae</taxon>
        <taxon>Fusarium</taxon>
        <taxon>Fusarium fujikuroi species complex</taxon>
    </lineage>
</organism>
<evidence type="ECO:0000313" key="3">
    <source>
        <dbReference type="Proteomes" id="UP000574317"/>
    </source>
</evidence>
<sequence length="100" mass="11113">MPSRSKHSFDDDDEYRGKDNENDDENDAYSVEEDEDAEVDIGDDTEDGTEAQTEEEPLLLSTRQSRKRHAAAAIPLAPPGAKKRERGQLKGSKNKPKTAP</sequence>
<dbReference type="AlphaFoldDB" id="A0A8H5I3Q4"/>
<accession>A0A8H5I3Q4</accession>
<gene>
    <name evidence="2" type="ORF">FNAPI_14100</name>
</gene>
<name>A0A8H5I3Q4_9HYPO</name>
<proteinExistence type="predicted"/>
<protein>
    <submittedName>
        <fullName evidence="2">Uncharacterized protein</fullName>
    </submittedName>
</protein>
<feature type="region of interest" description="Disordered" evidence="1">
    <location>
        <begin position="1"/>
        <end position="100"/>
    </location>
</feature>
<reference evidence="2 3" key="1">
    <citation type="submission" date="2020-05" db="EMBL/GenBank/DDBJ databases">
        <title>Identification and distribution of gene clusters putatively required for synthesis of sphingolipid metabolism inhibitors in phylogenetically diverse species of the filamentous fungus Fusarium.</title>
        <authorList>
            <person name="Kim H.-S."/>
            <person name="Busman M."/>
            <person name="Brown D.W."/>
            <person name="Divon H."/>
            <person name="Uhlig S."/>
            <person name="Proctor R.H."/>
        </authorList>
    </citation>
    <scope>NUCLEOTIDE SEQUENCE [LARGE SCALE GENOMIC DNA]</scope>
    <source>
        <strain evidence="2 3">NRRL 25196</strain>
    </source>
</reference>
<dbReference type="Proteomes" id="UP000574317">
    <property type="component" value="Unassembled WGS sequence"/>
</dbReference>
<dbReference type="EMBL" id="JAAOAO010001297">
    <property type="protein sequence ID" value="KAF5528792.1"/>
    <property type="molecule type" value="Genomic_DNA"/>
</dbReference>
<keyword evidence="3" id="KW-1185">Reference proteome</keyword>